<dbReference type="EMBL" id="VDFV01000001">
    <property type="protein sequence ID" value="TNC74939.1"/>
    <property type="molecule type" value="Genomic_DNA"/>
</dbReference>
<reference evidence="3 4" key="1">
    <citation type="submission" date="2019-06" db="EMBL/GenBank/DDBJ databases">
        <authorList>
            <person name="Jiang L."/>
        </authorList>
    </citation>
    <scope>NUCLEOTIDE SEQUENCE [LARGE SCALE GENOMIC DNA]</scope>
    <source>
        <strain evidence="3 4">YIM 48858</strain>
    </source>
</reference>
<dbReference type="AlphaFoldDB" id="A0A5C4NRB2"/>
<evidence type="ECO:0000256" key="1">
    <source>
        <dbReference type="ARBA" id="ARBA00007689"/>
    </source>
</evidence>
<keyword evidence="4" id="KW-1185">Reference proteome</keyword>
<proteinExistence type="inferred from homology"/>
<dbReference type="InterPro" id="IPR005545">
    <property type="entry name" value="YCII"/>
</dbReference>
<comment type="similarity">
    <text evidence="1">Belongs to the YciI family.</text>
</comment>
<dbReference type="InterPro" id="IPR011008">
    <property type="entry name" value="Dimeric_a/b-barrel"/>
</dbReference>
<protein>
    <recommendedName>
        <fullName evidence="2">YCII-related domain-containing protein</fullName>
    </recommendedName>
</protein>
<dbReference type="Proteomes" id="UP000305709">
    <property type="component" value="Unassembled WGS sequence"/>
</dbReference>
<feature type="domain" description="YCII-related" evidence="2">
    <location>
        <begin position="21"/>
        <end position="89"/>
    </location>
</feature>
<evidence type="ECO:0000313" key="3">
    <source>
        <dbReference type="EMBL" id="TNC74939.1"/>
    </source>
</evidence>
<evidence type="ECO:0000259" key="2">
    <source>
        <dbReference type="Pfam" id="PF03795"/>
    </source>
</evidence>
<dbReference type="Gene3D" id="3.30.70.1060">
    <property type="entry name" value="Dimeric alpha+beta barrel"/>
    <property type="match status" value="1"/>
</dbReference>
<dbReference type="SUPFAM" id="SSF54909">
    <property type="entry name" value="Dimeric alpha+beta barrel"/>
    <property type="match status" value="1"/>
</dbReference>
<comment type="caution">
    <text evidence="3">The sequence shown here is derived from an EMBL/GenBank/DDBJ whole genome shotgun (WGS) entry which is preliminary data.</text>
</comment>
<gene>
    <name evidence="3" type="ORF">FHG71_02090</name>
</gene>
<sequence length="98" mass="10471">MPTFAYRILAPRPDFAATLQPPEMELMGRHFAHLQRLQAEGVVRYAGRAANGDYGLCVFEAPDEAAARAIAQADPAVAGGLVSVEVHPFVVVLDGPAR</sequence>
<organism evidence="3 4">
    <name type="scientific">Rubellimicrobium roseum</name>
    <dbReference type="NCBI Taxonomy" id="687525"/>
    <lineage>
        <taxon>Bacteria</taxon>
        <taxon>Pseudomonadati</taxon>
        <taxon>Pseudomonadota</taxon>
        <taxon>Alphaproteobacteria</taxon>
        <taxon>Rhodobacterales</taxon>
        <taxon>Roseobacteraceae</taxon>
        <taxon>Rubellimicrobium</taxon>
    </lineage>
</organism>
<dbReference type="Pfam" id="PF03795">
    <property type="entry name" value="YCII"/>
    <property type="match status" value="1"/>
</dbReference>
<dbReference type="OrthoDB" id="6928805at2"/>
<accession>A0A5C4NRB2</accession>
<evidence type="ECO:0000313" key="4">
    <source>
        <dbReference type="Proteomes" id="UP000305709"/>
    </source>
</evidence>
<name>A0A5C4NRB2_9RHOB</name>
<dbReference type="RefSeq" id="WP_139079933.1">
    <property type="nucleotide sequence ID" value="NZ_VDFV01000001.1"/>
</dbReference>